<keyword evidence="2" id="KW-0805">Transcription regulation</keyword>
<evidence type="ECO:0000313" key="5">
    <source>
        <dbReference type="Proteomes" id="UP001367508"/>
    </source>
</evidence>
<dbReference type="SMART" id="SM00733">
    <property type="entry name" value="Mterf"/>
    <property type="match status" value="5"/>
</dbReference>
<evidence type="ECO:0000313" key="4">
    <source>
        <dbReference type="EMBL" id="KAK7363597.1"/>
    </source>
</evidence>
<evidence type="ECO:0000256" key="3">
    <source>
        <dbReference type="ARBA" id="ARBA00022946"/>
    </source>
</evidence>
<keyword evidence="3" id="KW-0809">Transit peptide</keyword>
<dbReference type="GO" id="GO:0006353">
    <property type="term" value="P:DNA-templated transcription termination"/>
    <property type="evidence" value="ECO:0007669"/>
    <property type="project" value="UniProtKB-KW"/>
</dbReference>
<organism evidence="4 5">
    <name type="scientific">Canavalia gladiata</name>
    <name type="common">Sword bean</name>
    <name type="synonym">Dolichos gladiatus</name>
    <dbReference type="NCBI Taxonomy" id="3824"/>
    <lineage>
        <taxon>Eukaryota</taxon>
        <taxon>Viridiplantae</taxon>
        <taxon>Streptophyta</taxon>
        <taxon>Embryophyta</taxon>
        <taxon>Tracheophyta</taxon>
        <taxon>Spermatophyta</taxon>
        <taxon>Magnoliopsida</taxon>
        <taxon>eudicotyledons</taxon>
        <taxon>Gunneridae</taxon>
        <taxon>Pentapetalae</taxon>
        <taxon>rosids</taxon>
        <taxon>fabids</taxon>
        <taxon>Fabales</taxon>
        <taxon>Fabaceae</taxon>
        <taxon>Papilionoideae</taxon>
        <taxon>50 kb inversion clade</taxon>
        <taxon>NPAAA clade</taxon>
        <taxon>indigoferoid/millettioid clade</taxon>
        <taxon>Phaseoleae</taxon>
        <taxon>Canavalia</taxon>
    </lineage>
</organism>
<proteinExistence type="inferred from homology"/>
<dbReference type="GO" id="GO:0003676">
    <property type="term" value="F:nucleic acid binding"/>
    <property type="evidence" value="ECO:0007669"/>
    <property type="project" value="InterPro"/>
</dbReference>
<comment type="caution">
    <text evidence="4">The sequence shown here is derived from an EMBL/GenBank/DDBJ whole genome shotgun (WGS) entry which is preliminary data.</text>
</comment>
<dbReference type="Proteomes" id="UP001367508">
    <property type="component" value="Unassembled WGS sequence"/>
</dbReference>
<dbReference type="InterPro" id="IPR038538">
    <property type="entry name" value="MTERF_sf"/>
</dbReference>
<gene>
    <name evidence="4" type="ORF">VNO77_05745</name>
</gene>
<keyword evidence="2" id="KW-0806">Transcription termination</keyword>
<dbReference type="FunFam" id="1.25.70.10:FF:000001">
    <property type="entry name" value="Mitochondrial transcription termination factor-like"/>
    <property type="match status" value="1"/>
</dbReference>
<keyword evidence="5" id="KW-1185">Reference proteome</keyword>
<evidence type="ECO:0008006" key="6">
    <source>
        <dbReference type="Google" id="ProtNLM"/>
    </source>
</evidence>
<keyword evidence="2" id="KW-0804">Transcription</keyword>
<comment type="similarity">
    <text evidence="1">Belongs to the mTERF family.</text>
</comment>
<sequence length="378" mass="42909">MLRCHRLRLEPFFSLNTVSLTRTRTRECYSYPFVLLFSTTSESDRRSFTISYLTNTCAFSPEAALRTSKRLRFDTAHKPESVISFFRTHGFSTSQIHNILAREPELLVCDPIQRVLPKFQFLASKGASPSDLVLMVTRSPRFLRISLDNLIINAYQLVRTFCSSDHKAVAILLACPIAVGDPRVVSNVKMLIEAGVTHSSIYHLFRTRPSVLCSASLSKSVEEVKGLGFCPSRFNFGVALLAKRAVPKSLWDAKVYAFKRWGWSEDEVLLAFKKEPSLMLRSTDKINAVLSFWIGQLGWDRSPLIIAPVIFGFSLDKRLIPRASVVQHLLYSGLMKKRASLVYPFALSDRLFLKKFVECFEEETSSRLLKLYLGQQGC</sequence>
<dbReference type="AlphaFoldDB" id="A0AAN9MZM7"/>
<dbReference type="InterPro" id="IPR003690">
    <property type="entry name" value="MTERF"/>
</dbReference>
<protein>
    <recommendedName>
        <fullName evidence="6">mTERF protein</fullName>
    </recommendedName>
</protein>
<evidence type="ECO:0000256" key="1">
    <source>
        <dbReference type="ARBA" id="ARBA00007692"/>
    </source>
</evidence>
<accession>A0AAN9MZM7</accession>
<dbReference type="Gene3D" id="1.25.70.10">
    <property type="entry name" value="Transcription termination factor 3, mitochondrial"/>
    <property type="match status" value="1"/>
</dbReference>
<evidence type="ECO:0000256" key="2">
    <source>
        <dbReference type="ARBA" id="ARBA00022472"/>
    </source>
</evidence>
<dbReference type="EMBL" id="JAYMYQ010000001">
    <property type="protein sequence ID" value="KAK7363597.1"/>
    <property type="molecule type" value="Genomic_DNA"/>
</dbReference>
<reference evidence="4 5" key="1">
    <citation type="submission" date="2024-01" db="EMBL/GenBank/DDBJ databases">
        <title>The genomes of 5 underutilized Papilionoideae crops provide insights into root nodulation and disease resistanc.</title>
        <authorList>
            <person name="Jiang F."/>
        </authorList>
    </citation>
    <scope>NUCLEOTIDE SEQUENCE [LARGE SCALE GENOMIC DNA]</scope>
    <source>
        <strain evidence="4">LVBAO_FW01</strain>
        <tissue evidence="4">Leaves</tissue>
    </source>
</reference>
<dbReference type="PANTHER" id="PTHR13068:SF172">
    <property type="entry name" value="TRANSCRIPTION TERMINATION FACTOR FAMILY PROTEIN"/>
    <property type="match status" value="1"/>
</dbReference>
<dbReference type="PANTHER" id="PTHR13068">
    <property type="entry name" value="CGI-12 PROTEIN-RELATED"/>
    <property type="match status" value="1"/>
</dbReference>
<dbReference type="Pfam" id="PF02536">
    <property type="entry name" value="mTERF"/>
    <property type="match status" value="2"/>
</dbReference>
<name>A0AAN9MZM7_CANGL</name>